<accession>K0ST12</accession>
<proteinExistence type="predicted"/>
<feature type="non-terminal residue" evidence="2">
    <location>
        <position position="1"/>
    </location>
</feature>
<keyword evidence="3" id="KW-1185">Reference proteome</keyword>
<name>K0ST12_THAOC</name>
<evidence type="ECO:0000313" key="2">
    <source>
        <dbReference type="EMBL" id="EJK61427.1"/>
    </source>
</evidence>
<feature type="compositionally biased region" description="Basic and acidic residues" evidence="1">
    <location>
        <begin position="228"/>
        <end position="243"/>
    </location>
</feature>
<evidence type="ECO:0000256" key="1">
    <source>
        <dbReference type="SAM" id="MobiDB-lite"/>
    </source>
</evidence>
<feature type="region of interest" description="Disordered" evidence="1">
    <location>
        <begin position="150"/>
        <end position="190"/>
    </location>
</feature>
<feature type="region of interest" description="Disordered" evidence="1">
    <location>
        <begin position="302"/>
        <end position="333"/>
    </location>
</feature>
<dbReference type="eggNOG" id="ENOG502R2HC">
    <property type="taxonomic scope" value="Eukaryota"/>
</dbReference>
<feature type="compositionally biased region" description="Basic and acidic residues" evidence="1">
    <location>
        <begin position="302"/>
        <end position="327"/>
    </location>
</feature>
<protein>
    <submittedName>
        <fullName evidence="2">Uncharacterized protein</fullName>
    </submittedName>
</protein>
<feature type="region of interest" description="Disordered" evidence="1">
    <location>
        <begin position="228"/>
        <end position="265"/>
    </location>
</feature>
<comment type="caution">
    <text evidence="2">The sequence shown here is derived from an EMBL/GenBank/DDBJ whole genome shotgun (WGS) entry which is preliminary data.</text>
</comment>
<sequence>EREANQQRYVEVPPRIPTKISGQKEKEVWMVPDGHTALQGLSSIPHLTSIAAGFYGSDVINGSETSAGRACAMMHKLAVAPACAMGAVIGQPGKAMEELNSPYHRCAHRADRATDPNRAVEKQHEHQGPPRLPMWCLIISNYDTNKTRLAEAASGPDGDDNEPGSEPPPHDRFRYVSTFTPSRRRSQAAVGKPSFPRFKVYYLPRRRVRFEPRPLDFPDLLLHDKRTYERSEDHDRAKQHRAEAAPGPDGDDNGPGSEPPPHGRFRYVSTFVTSRRRPPAAVGKPSFTYFPVDCLPHDVLRPDEPTDLREGDLPDATSYERSEDIGPKRQKQRIGAVYPASAKTDSFNIVLPSQQFWPVK</sequence>
<reference evidence="2 3" key="1">
    <citation type="journal article" date="2012" name="Genome Biol.">
        <title>Genome and low-iron response of an oceanic diatom adapted to chronic iron limitation.</title>
        <authorList>
            <person name="Lommer M."/>
            <person name="Specht M."/>
            <person name="Roy A.S."/>
            <person name="Kraemer L."/>
            <person name="Andreson R."/>
            <person name="Gutowska M.A."/>
            <person name="Wolf J."/>
            <person name="Bergner S.V."/>
            <person name="Schilhabel M.B."/>
            <person name="Klostermeier U.C."/>
            <person name="Beiko R.G."/>
            <person name="Rosenstiel P."/>
            <person name="Hippler M."/>
            <person name="Laroche J."/>
        </authorList>
    </citation>
    <scope>NUCLEOTIDE SEQUENCE [LARGE SCALE GENOMIC DNA]</scope>
    <source>
        <strain evidence="2 3">CCMP1005</strain>
    </source>
</reference>
<dbReference type="Proteomes" id="UP000266841">
    <property type="component" value="Unassembled WGS sequence"/>
</dbReference>
<dbReference type="AlphaFoldDB" id="K0ST12"/>
<dbReference type="EMBL" id="AGNL01020014">
    <property type="protein sequence ID" value="EJK61427.1"/>
    <property type="molecule type" value="Genomic_DNA"/>
</dbReference>
<organism evidence="2 3">
    <name type="scientific">Thalassiosira oceanica</name>
    <name type="common">Marine diatom</name>
    <dbReference type="NCBI Taxonomy" id="159749"/>
    <lineage>
        <taxon>Eukaryota</taxon>
        <taxon>Sar</taxon>
        <taxon>Stramenopiles</taxon>
        <taxon>Ochrophyta</taxon>
        <taxon>Bacillariophyta</taxon>
        <taxon>Coscinodiscophyceae</taxon>
        <taxon>Thalassiosirophycidae</taxon>
        <taxon>Thalassiosirales</taxon>
        <taxon>Thalassiosiraceae</taxon>
        <taxon>Thalassiosira</taxon>
    </lineage>
</organism>
<gene>
    <name evidence="2" type="ORF">THAOC_18090</name>
</gene>
<evidence type="ECO:0000313" key="3">
    <source>
        <dbReference type="Proteomes" id="UP000266841"/>
    </source>
</evidence>